<evidence type="ECO:0000313" key="4">
    <source>
        <dbReference type="Proteomes" id="UP000029999"/>
    </source>
</evidence>
<evidence type="ECO:0000313" key="3">
    <source>
        <dbReference type="EMBL" id="KGM06427.1"/>
    </source>
</evidence>
<dbReference type="InterPro" id="IPR011836">
    <property type="entry name" value="YhdP"/>
</dbReference>
<organism evidence="3 4">
    <name type="scientific">Methylophaga thiooxydans</name>
    <dbReference type="NCBI Taxonomy" id="392484"/>
    <lineage>
        <taxon>Bacteria</taxon>
        <taxon>Pseudomonadati</taxon>
        <taxon>Pseudomonadota</taxon>
        <taxon>Gammaproteobacteria</taxon>
        <taxon>Thiotrichales</taxon>
        <taxon>Piscirickettsiaceae</taxon>
        <taxon>Methylophaga</taxon>
    </lineage>
</organism>
<name>A0A0A0BFF8_9GAMM</name>
<keyword evidence="1" id="KW-0472">Membrane</keyword>
<evidence type="ECO:0000259" key="2">
    <source>
        <dbReference type="Pfam" id="PF13116"/>
    </source>
</evidence>
<dbReference type="NCBIfam" id="TIGR02099">
    <property type="entry name" value="YhdP family protein"/>
    <property type="match status" value="1"/>
</dbReference>
<feature type="transmembrane region" description="Helical" evidence="1">
    <location>
        <begin position="12"/>
        <end position="34"/>
    </location>
</feature>
<feature type="domain" description="YhdP central" evidence="2">
    <location>
        <begin position="11"/>
        <end position="1255"/>
    </location>
</feature>
<proteinExistence type="predicted"/>
<dbReference type="RefSeq" id="WP_036314143.1">
    <property type="nucleotide sequence ID" value="NZ_JRQD01000004.1"/>
</dbReference>
<dbReference type="EMBL" id="JRQD01000004">
    <property type="protein sequence ID" value="KGM06427.1"/>
    <property type="molecule type" value="Genomic_DNA"/>
</dbReference>
<dbReference type="InterPro" id="IPR025263">
    <property type="entry name" value="YhdP_central"/>
</dbReference>
<dbReference type="Proteomes" id="UP000029999">
    <property type="component" value="Unassembled WGS sequence"/>
</dbReference>
<dbReference type="PANTHER" id="PTHR38690">
    <property type="entry name" value="PROTEASE-RELATED"/>
    <property type="match status" value="1"/>
</dbReference>
<accession>A0A0A0BFF8</accession>
<gene>
    <name evidence="3" type="ORF">LP43_1648</name>
</gene>
<sequence length="1264" mass="138704">MLLRSLHIASRQLFYLIVVGIVLSLLGVMGAVWLSDEVAKRKDEIAAWASDKTGYPITIESAGLYWFDLIPKLEVRQAVLLQKTNNTAVVTAEQIYLSLDILASIEKREPVVADASINGVDLSVARDNAGQLRLTGLESGERRVSATTLPDALRWLSWLKQLELADISIDYSDQQRPTIGGRYLLQQANVAFSDNYWQTQATLQLPAHLGNTVNFSGTAEIHSDYTLKAWQGKLLSDDVSIAPLLAEQSLNGALITSGIASLVIQAEQKTTGELLADVNLAVNDLMLLSDKTDEKLEVNGLQGRLKWQTQGQTWQLQSEGLQLQVADQAWPLTSFEVTQSADNVLRAQSNYLRLSDISSLALLMDNMPAPLLTTQPAGDIHDLSLRYQLETGLQSIQFKAQEIAMLPWQNYPGVTGLGFELDWQPEQAALTLTSHDTTLYADSWLEDAVYFDSLIGKLSWQQRDGNWHAVADELQVWNEDLHLQLDGRINHQDGISDSDLTLDMQDVVVNRWKKYVPQKVLPDDFKRWANDAFKDGVIRTGQMKLKGDLGAFPFDAASEQGTFDLALQVENAQLHYAPDWPDISQVDADISVQDDNLIIKSQSGQIAGFAFNNVTTSISNWILSNPILRLNGLMNGTTPQALRFLQNSPLKDRFGSIADWIKVEGNSDIQLQLMVPLINTAATEAEGHVTFAESKLTTSAVPALEINNINGQLKFNNNGVTAEQIKARVFDEPVVANVEPEQGQTLIKMNGNTATSKLNEVWPGSIPTFISGETDYLTTIRIREPEEGLFDVGVDIQSDLQGITIDAPEPLTKTAEQAKKLLISISENAAGKMVYRANFDSWLNTALSINESGVSGQLMLGGERAQHASHGVTIAGNLPELDLDKWLAWQANRSQKQTETAMAINGLNVSLDKVHIGQQTINDVNVEATQTSGYWQLVLDSPQIKGQIGVPQEVTASQPLDIDLAYLKLNLPENKPEQGTSLTSRNLWPSMRLEVTELELDGMRLGHLSLRAKQTQTDWQLESASLKSDVMNASATGSWLKTDTADRSQFDIVVSSDDLKALLAYYNYQQVVEAQQVQLIAKLNWSGDPVAFSRQTLNGELDLTVGRGSLIDVEPGAAGRIFGLLSIAAIPRRLSLDFSDLFGKGFDFSAINGTFNFANGIARTDNLTMQGDSAIIEVMGPVDMINKTYNQVVKVTPKVSSTLPLAGAVAGGPVGLGVGTAILIFDKLAGTLFDREIVNLITYSYQLTGPWDNPKLNILNPATN</sequence>
<dbReference type="PANTHER" id="PTHR38690:SF1">
    <property type="entry name" value="PROTEASE"/>
    <property type="match status" value="1"/>
</dbReference>
<keyword evidence="1" id="KW-0812">Transmembrane</keyword>
<reference evidence="3 4" key="1">
    <citation type="submission" date="2014-09" db="EMBL/GenBank/DDBJ databases">
        <authorList>
            <person name="Grob C."/>
            <person name="Taubert M."/>
            <person name="Howat A.M."/>
            <person name="Burns O.J."/>
            <person name="Dixon J.L."/>
            <person name="Chen Y."/>
            <person name="Murrell J.C."/>
        </authorList>
    </citation>
    <scope>NUCLEOTIDE SEQUENCE [LARGE SCALE GENOMIC DNA]</scope>
    <source>
        <strain evidence="3">L4</strain>
    </source>
</reference>
<dbReference type="AlphaFoldDB" id="A0A0A0BFF8"/>
<comment type="caution">
    <text evidence="3">The sequence shown here is derived from an EMBL/GenBank/DDBJ whole genome shotgun (WGS) entry which is preliminary data.</text>
</comment>
<evidence type="ECO:0000256" key="1">
    <source>
        <dbReference type="SAM" id="Phobius"/>
    </source>
</evidence>
<dbReference type="Pfam" id="PF13116">
    <property type="entry name" value="YhdP"/>
    <property type="match status" value="1"/>
</dbReference>
<protein>
    <recommendedName>
        <fullName evidence="2">YhdP central domain-containing protein</fullName>
    </recommendedName>
</protein>
<keyword evidence="1" id="KW-1133">Transmembrane helix</keyword>
<dbReference type="STRING" id="392484.LP43_1648"/>